<proteinExistence type="predicted"/>
<protein>
    <submittedName>
        <fullName evidence="1">Uncharacterized protein</fullName>
    </submittedName>
</protein>
<organism evidence="1 2">
    <name type="scientific">Dryococelus australis</name>
    <dbReference type="NCBI Taxonomy" id="614101"/>
    <lineage>
        <taxon>Eukaryota</taxon>
        <taxon>Metazoa</taxon>
        <taxon>Ecdysozoa</taxon>
        <taxon>Arthropoda</taxon>
        <taxon>Hexapoda</taxon>
        <taxon>Insecta</taxon>
        <taxon>Pterygota</taxon>
        <taxon>Neoptera</taxon>
        <taxon>Polyneoptera</taxon>
        <taxon>Phasmatodea</taxon>
        <taxon>Verophasmatodea</taxon>
        <taxon>Anareolatae</taxon>
        <taxon>Phasmatidae</taxon>
        <taxon>Eurycanthinae</taxon>
        <taxon>Dryococelus</taxon>
    </lineage>
</organism>
<dbReference type="EMBL" id="JARBHB010000012">
    <property type="protein sequence ID" value="KAJ8871158.1"/>
    <property type="molecule type" value="Genomic_DNA"/>
</dbReference>
<dbReference type="Proteomes" id="UP001159363">
    <property type="component" value="Chromosome 11"/>
</dbReference>
<comment type="caution">
    <text evidence="1">The sequence shown here is derived from an EMBL/GenBank/DDBJ whole genome shotgun (WGS) entry which is preliminary data.</text>
</comment>
<evidence type="ECO:0000313" key="2">
    <source>
        <dbReference type="Proteomes" id="UP001159363"/>
    </source>
</evidence>
<evidence type="ECO:0000313" key="1">
    <source>
        <dbReference type="EMBL" id="KAJ8871158.1"/>
    </source>
</evidence>
<accession>A0ABQ9GFN5</accession>
<keyword evidence="2" id="KW-1185">Reference proteome</keyword>
<sequence length="216" mass="23869">MPLRSKGRKIVELVLNKNEGNAELSCGNGENEYHATNKSIVVDNEVKTNVIVRVKFCLAEKGKKRVNGLGTSVNDREAVENLYLNDKGSFVGENCNQTHASVSSRKRGGKTTTLESIFQKRTNVQCLTKEAGNLLSSGYSLEMSDENVRGKTIATKKHFAKDQKASGTDVFLYVSFDLQKVLNNTLCTTSLRTKTIQERRTVMRGVSVTATEALMK</sequence>
<reference evidence="1 2" key="1">
    <citation type="submission" date="2023-02" db="EMBL/GenBank/DDBJ databases">
        <title>LHISI_Scaffold_Assembly.</title>
        <authorList>
            <person name="Stuart O.P."/>
            <person name="Cleave R."/>
            <person name="Magrath M.J.L."/>
            <person name="Mikheyev A.S."/>
        </authorList>
    </citation>
    <scope>NUCLEOTIDE SEQUENCE [LARGE SCALE GENOMIC DNA]</scope>
    <source>
        <strain evidence="1">Daus_M_001</strain>
        <tissue evidence="1">Leg muscle</tissue>
    </source>
</reference>
<gene>
    <name evidence="1" type="ORF">PR048_027463</name>
</gene>
<name>A0ABQ9GFN5_9NEOP</name>